<name>A0A0F9HXF0_9ZZZZ</name>
<dbReference type="Gene3D" id="3.90.75.20">
    <property type="match status" value="1"/>
</dbReference>
<sequence>MDKEEPQNCKKNPKSLDRKDIYLQLDDEILYYNQDNDSLTLAKSEEEKSIIINKLKESIKNFEWDKISDDWSIVHLPRYRAQYETIILDPKQNCSRTNPLYKHRQWLEFIYNNEKLKLTDLIIAQTCEVTTSTINRWRKKLNIPTKVGNGRWIHEGRVNLYMPKEYQHPDIISNKKGVIRYEHVVVMERYLSGHPELGISKKCLVEGKYLKRGCIVHHINYNPQDNRIENLWVFENHTEHNLSGKTLYSCFSDFIKLNQIFFKNGKYYLNRHFNFKDLSLLEIKKKVLKSKAIIPYKDINLVKEAIKKIDWDSFSDDWTVKYYPTSRTPYKTILLNPYLDCTNENPLYRHKEWVKRLVYDKEFNLTDSRLGKICGIPKSKALYWRERVHNIYTRAKLRGFKRYLKKEGTKEIILIRVPEDYANPFAEKNRGFMREHRYILERYLAEHPELEISRKYLFDDKYLKSTCVVHHINFDSNDNRLENLWVCENGYEHQLIESSLLTFVDELLKSKLIVFRKGEYSLDC</sequence>
<gene>
    <name evidence="2" type="ORF">LCGC14_1648790</name>
</gene>
<accession>A0A0F9HXF0</accession>
<protein>
    <recommendedName>
        <fullName evidence="1">HNH nuclease domain-containing protein</fullName>
    </recommendedName>
</protein>
<proteinExistence type="predicted"/>
<comment type="caution">
    <text evidence="2">The sequence shown here is derived from an EMBL/GenBank/DDBJ whole genome shotgun (WGS) entry which is preliminary data.</text>
</comment>
<dbReference type="EMBL" id="LAZR01013836">
    <property type="protein sequence ID" value="KKM20116.1"/>
    <property type="molecule type" value="Genomic_DNA"/>
</dbReference>
<reference evidence="2" key="1">
    <citation type="journal article" date="2015" name="Nature">
        <title>Complex archaea that bridge the gap between prokaryotes and eukaryotes.</title>
        <authorList>
            <person name="Spang A."/>
            <person name="Saw J.H."/>
            <person name="Jorgensen S.L."/>
            <person name="Zaremba-Niedzwiedzka K."/>
            <person name="Martijn J."/>
            <person name="Lind A.E."/>
            <person name="van Eijk R."/>
            <person name="Schleper C."/>
            <person name="Guy L."/>
            <person name="Ettema T.J."/>
        </authorList>
    </citation>
    <scope>NUCLEOTIDE SEQUENCE</scope>
</reference>
<feature type="domain" description="HNH nuclease" evidence="1">
    <location>
        <begin position="208"/>
        <end position="233"/>
    </location>
</feature>
<dbReference type="AlphaFoldDB" id="A0A0F9HXF0"/>
<organism evidence="2">
    <name type="scientific">marine sediment metagenome</name>
    <dbReference type="NCBI Taxonomy" id="412755"/>
    <lineage>
        <taxon>unclassified sequences</taxon>
        <taxon>metagenomes</taxon>
        <taxon>ecological metagenomes</taxon>
    </lineage>
</organism>
<dbReference type="InterPro" id="IPR003615">
    <property type="entry name" value="HNH_nuc"/>
</dbReference>
<dbReference type="Pfam" id="PF13392">
    <property type="entry name" value="HNH_3"/>
    <property type="match status" value="1"/>
</dbReference>
<evidence type="ECO:0000313" key="2">
    <source>
        <dbReference type="EMBL" id="KKM20116.1"/>
    </source>
</evidence>
<evidence type="ECO:0000259" key="1">
    <source>
        <dbReference type="Pfam" id="PF13392"/>
    </source>
</evidence>